<sequence length="327" mass="37912">MKKSLPTLPLHNSLSLLPFINYYKNSGYNTNELFNEFKLTHYHIHSKSYIPTYLIYKIITDIANRMQVNNIGIKATVSDDYSHIHPNLTQCLNESESFFDFFFYVTTNQYLLGSHRNIWVEHKKDCFYICHQTSAFKDTLASSQGEYHRTIILLNVLRRFLGENWKPDSLYLSSSMTPPHSMVAMTNNGTIFTEHELGRIPIKMNIDSIAEKFTVGKITPTINTDSLDRLKVAINTFIEHEDLSLTFISEVFGSSKRNIQRILKDHGTSFQRVIQEQKNEHAIKLLSKDYSIIDIAQKLGYNDPSNFTRAFKTYTGISPSLFRQQKR</sequence>
<dbReference type="GO" id="GO:0003700">
    <property type="term" value="F:DNA-binding transcription factor activity"/>
    <property type="evidence" value="ECO:0007669"/>
    <property type="project" value="InterPro"/>
</dbReference>
<evidence type="ECO:0000256" key="3">
    <source>
        <dbReference type="ARBA" id="ARBA00023163"/>
    </source>
</evidence>
<accession>A0A178K3X1</accession>
<evidence type="ECO:0000256" key="1">
    <source>
        <dbReference type="ARBA" id="ARBA00023015"/>
    </source>
</evidence>
<dbReference type="InterPro" id="IPR020449">
    <property type="entry name" value="Tscrpt_reg_AraC-type_HTH"/>
</dbReference>
<dbReference type="Gene3D" id="1.10.10.60">
    <property type="entry name" value="Homeodomain-like"/>
    <property type="match status" value="1"/>
</dbReference>
<keyword evidence="2" id="KW-0238">DNA-binding</keyword>
<keyword evidence="1" id="KW-0805">Transcription regulation</keyword>
<evidence type="ECO:0000313" key="6">
    <source>
        <dbReference type="Proteomes" id="UP000078503"/>
    </source>
</evidence>
<dbReference type="PANTHER" id="PTHR43280:SF2">
    <property type="entry name" value="HTH-TYPE TRANSCRIPTIONAL REGULATOR EXSA"/>
    <property type="match status" value="1"/>
</dbReference>
<name>A0A178K3X1_9GAMM</name>
<feature type="domain" description="HTH araC/xylS-type" evidence="4">
    <location>
        <begin position="228"/>
        <end position="325"/>
    </location>
</feature>
<dbReference type="EMBL" id="LVHF01000033">
    <property type="protein sequence ID" value="OAN11454.1"/>
    <property type="molecule type" value="Genomic_DNA"/>
</dbReference>
<keyword evidence="6" id="KW-1185">Reference proteome</keyword>
<keyword evidence="3" id="KW-0804">Transcription</keyword>
<organism evidence="5 6">
    <name type="scientific">Photobacterium jeanii</name>
    <dbReference type="NCBI Taxonomy" id="858640"/>
    <lineage>
        <taxon>Bacteria</taxon>
        <taxon>Pseudomonadati</taxon>
        <taxon>Pseudomonadota</taxon>
        <taxon>Gammaproteobacteria</taxon>
        <taxon>Vibrionales</taxon>
        <taxon>Vibrionaceae</taxon>
        <taxon>Photobacterium</taxon>
    </lineage>
</organism>
<evidence type="ECO:0000256" key="2">
    <source>
        <dbReference type="ARBA" id="ARBA00023125"/>
    </source>
</evidence>
<evidence type="ECO:0000313" key="5">
    <source>
        <dbReference type="EMBL" id="OAN11454.1"/>
    </source>
</evidence>
<comment type="caution">
    <text evidence="5">The sequence shown here is derived from an EMBL/GenBank/DDBJ whole genome shotgun (WGS) entry which is preliminary data.</text>
</comment>
<dbReference type="SUPFAM" id="SSF46689">
    <property type="entry name" value="Homeodomain-like"/>
    <property type="match status" value="1"/>
</dbReference>
<proteinExistence type="predicted"/>
<reference evidence="5 6" key="1">
    <citation type="submission" date="2016-03" db="EMBL/GenBank/DDBJ databases">
        <title>Photobacterium proteolyticum sp. nov. a protease producing bacterium isolated from ocean sediments of Laizhou Bay.</title>
        <authorList>
            <person name="Li Y."/>
        </authorList>
    </citation>
    <scope>NUCLEOTIDE SEQUENCE [LARGE SCALE GENOMIC DNA]</scope>
    <source>
        <strain evidence="5 6">R-40508</strain>
    </source>
</reference>
<dbReference type="PANTHER" id="PTHR43280">
    <property type="entry name" value="ARAC-FAMILY TRANSCRIPTIONAL REGULATOR"/>
    <property type="match status" value="1"/>
</dbReference>
<dbReference type="STRING" id="858640.A3K86_21170"/>
<protein>
    <recommendedName>
        <fullName evidence="4">HTH araC/xylS-type domain-containing protein</fullName>
    </recommendedName>
</protein>
<evidence type="ECO:0000259" key="4">
    <source>
        <dbReference type="PROSITE" id="PS01124"/>
    </source>
</evidence>
<gene>
    <name evidence="5" type="ORF">A3K86_21170</name>
</gene>
<dbReference type="GO" id="GO:0043565">
    <property type="term" value="F:sequence-specific DNA binding"/>
    <property type="evidence" value="ECO:0007669"/>
    <property type="project" value="InterPro"/>
</dbReference>
<dbReference type="InterPro" id="IPR009057">
    <property type="entry name" value="Homeodomain-like_sf"/>
</dbReference>
<dbReference type="PROSITE" id="PS01124">
    <property type="entry name" value="HTH_ARAC_FAMILY_2"/>
    <property type="match status" value="1"/>
</dbReference>
<dbReference type="Proteomes" id="UP000078503">
    <property type="component" value="Unassembled WGS sequence"/>
</dbReference>
<dbReference type="SMART" id="SM00342">
    <property type="entry name" value="HTH_ARAC"/>
    <property type="match status" value="1"/>
</dbReference>
<dbReference type="PRINTS" id="PR00032">
    <property type="entry name" value="HTHARAC"/>
</dbReference>
<dbReference type="Pfam" id="PF12833">
    <property type="entry name" value="HTH_18"/>
    <property type="match status" value="1"/>
</dbReference>
<dbReference type="InterPro" id="IPR018060">
    <property type="entry name" value="HTH_AraC"/>
</dbReference>
<dbReference type="AlphaFoldDB" id="A0A178K3X1"/>